<keyword evidence="1" id="KW-0732">Signal</keyword>
<comment type="caution">
    <text evidence="4">The sequence shown here is derived from an EMBL/GenBank/DDBJ whole genome shotgun (WGS) entry which is preliminary data.</text>
</comment>
<dbReference type="Pfam" id="PF07589">
    <property type="entry name" value="PEP-CTERM"/>
    <property type="match status" value="1"/>
</dbReference>
<proteinExistence type="predicted"/>
<dbReference type="InterPro" id="IPR013424">
    <property type="entry name" value="Ice-binding_C"/>
</dbReference>
<dbReference type="NCBIfam" id="TIGR02595">
    <property type="entry name" value="PEP_CTERM"/>
    <property type="match status" value="1"/>
</dbReference>
<feature type="chain" id="PRO_5012848066" evidence="1">
    <location>
        <begin position="27"/>
        <end position="189"/>
    </location>
</feature>
<gene>
    <name evidence="4" type="ORF">A9Q75_17455</name>
</gene>
<dbReference type="Pfam" id="PF07603">
    <property type="entry name" value="Lcl_C"/>
    <property type="match status" value="1"/>
</dbReference>
<evidence type="ECO:0000259" key="3">
    <source>
        <dbReference type="Pfam" id="PF07603"/>
    </source>
</evidence>
<reference evidence="5" key="1">
    <citation type="journal article" date="2017" name="Proc. Natl. Acad. Sci. U.S.A.">
        <title>Simulation of Deepwater Horizon oil plume reveals substrate specialization within a complex community of hydrocarbon degraders.</title>
        <authorList>
            <person name="Hu P."/>
            <person name="Dubinsky E.A."/>
            <person name="Probst A.J."/>
            <person name="Wang J."/>
            <person name="Sieber C.M.K."/>
            <person name="Tom L.M."/>
            <person name="Gardinali P."/>
            <person name="Banfield J.F."/>
            <person name="Atlas R.M."/>
            <person name="Andersen G.L."/>
        </authorList>
    </citation>
    <scope>NUCLEOTIDE SEQUENCE [LARGE SCALE GENOMIC DNA]</scope>
</reference>
<feature type="domain" description="Lcl C-terminal" evidence="3">
    <location>
        <begin position="36"/>
        <end position="152"/>
    </location>
</feature>
<dbReference type="EMBL" id="MAAF01000107">
    <property type="protein sequence ID" value="OUR75734.1"/>
    <property type="molecule type" value="Genomic_DNA"/>
</dbReference>
<dbReference type="InterPro" id="IPR011460">
    <property type="entry name" value="Lcl_C"/>
</dbReference>
<dbReference type="Proteomes" id="UP000243053">
    <property type="component" value="Unassembled WGS sequence"/>
</dbReference>
<evidence type="ECO:0000259" key="2">
    <source>
        <dbReference type="Pfam" id="PF07589"/>
    </source>
</evidence>
<evidence type="ECO:0000256" key="1">
    <source>
        <dbReference type="SAM" id="SignalP"/>
    </source>
</evidence>
<accession>A0A1Y5E3G6</accession>
<evidence type="ECO:0000313" key="5">
    <source>
        <dbReference type="Proteomes" id="UP000243053"/>
    </source>
</evidence>
<feature type="domain" description="Ice-binding protein C-terminal" evidence="2">
    <location>
        <begin position="163"/>
        <end position="185"/>
    </location>
</feature>
<protein>
    <submittedName>
        <fullName evidence="4">Uncharacterized protein</fullName>
    </submittedName>
</protein>
<organism evidence="4 5">
    <name type="scientific">Colwellia psychrerythraea</name>
    <name type="common">Vibrio psychroerythus</name>
    <dbReference type="NCBI Taxonomy" id="28229"/>
    <lineage>
        <taxon>Bacteria</taxon>
        <taxon>Pseudomonadati</taxon>
        <taxon>Pseudomonadota</taxon>
        <taxon>Gammaproteobacteria</taxon>
        <taxon>Alteromonadales</taxon>
        <taxon>Colwelliaceae</taxon>
        <taxon>Colwellia</taxon>
    </lineage>
</organism>
<name>A0A1Y5E3G6_COLPS</name>
<feature type="signal peptide" evidence="1">
    <location>
        <begin position="1"/>
        <end position="26"/>
    </location>
</feature>
<sequence length="189" mass="20446">MTFSFNKSLAAVSVAALFAMSSQANAGLIKSLDNNLIYDDVSNVTWLADVLYAKTSGFDADSKMTWANSNTWAVGLNAFGFSDWRLATRDEGLSLQDVGQNTSLFSNTDPASHQFWTSTVSTTNAAKLAWFRLDGSSNFVIPGTSKKYAWAVTDGDVAGLKVDVPEPATIAMFSLALAGFAYRRKQLNK</sequence>
<evidence type="ECO:0000313" key="4">
    <source>
        <dbReference type="EMBL" id="OUR75734.1"/>
    </source>
</evidence>
<dbReference type="AlphaFoldDB" id="A0A1Y5E3G6"/>